<name>A0ABQ4YNI9_9ASTR</name>
<organism evidence="2 3">
    <name type="scientific">Tanacetum coccineum</name>
    <dbReference type="NCBI Taxonomy" id="301880"/>
    <lineage>
        <taxon>Eukaryota</taxon>
        <taxon>Viridiplantae</taxon>
        <taxon>Streptophyta</taxon>
        <taxon>Embryophyta</taxon>
        <taxon>Tracheophyta</taxon>
        <taxon>Spermatophyta</taxon>
        <taxon>Magnoliopsida</taxon>
        <taxon>eudicotyledons</taxon>
        <taxon>Gunneridae</taxon>
        <taxon>Pentapetalae</taxon>
        <taxon>asterids</taxon>
        <taxon>campanulids</taxon>
        <taxon>Asterales</taxon>
        <taxon>Asteraceae</taxon>
        <taxon>Asteroideae</taxon>
        <taxon>Anthemideae</taxon>
        <taxon>Anthemidinae</taxon>
        <taxon>Tanacetum</taxon>
    </lineage>
</organism>
<evidence type="ECO:0000256" key="1">
    <source>
        <dbReference type="SAM" id="MobiDB-lite"/>
    </source>
</evidence>
<dbReference type="Proteomes" id="UP001151760">
    <property type="component" value="Unassembled WGS sequence"/>
</dbReference>
<keyword evidence="3" id="KW-1185">Reference proteome</keyword>
<dbReference type="EMBL" id="BQNB010010516">
    <property type="protein sequence ID" value="GJS78318.1"/>
    <property type="molecule type" value="Genomic_DNA"/>
</dbReference>
<reference evidence="2" key="2">
    <citation type="submission" date="2022-01" db="EMBL/GenBank/DDBJ databases">
        <authorList>
            <person name="Yamashiro T."/>
            <person name="Shiraishi A."/>
            <person name="Satake H."/>
            <person name="Nakayama K."/>
        </authorList>
    </citation>
    <scope>NUCLEOTIDE SEQUENCE</scope>
</reference>
<evidence type="ECO:0000313" key="2">
    <source>
        <dbReference type="EMBL" id="GJS78318.1"/>
    </source>
</evidence>
<accession>A0ABQ4YNI9</accession>
<feature type="region of interest" description="Disordered" evidence="1">
    <location>
        <begin position="123"/>
        <end position="164"/>
    </location>
</feature>
<feature type="compositionally biased region" description="Basic and acidic residues" evidence="1">
    <location>
        <begin position="123"/>
        <end position="149"/>
    </location>
</feature>
<feature type="region of interest" description="Disordered" evidence="1">
    <location>
        <begin position="210"/>
        <end position="229"/>
    </location>
</feature>
<evidence type="ECO:0000313" key="3">
    <source>
        <dbReference type="Proteomes" id="UP001151760"/>
    </source>
</evidence>
<reference evidence="2" key="1">
    <citation type="journal article" date="2022" name="Int. J. Mol. Sci.">
        <title>Draft Genome of Tanacetum Coccineum: Genomic Comparison of Closely Related Tanacetum-Family Plants.</title>
        <authorList>
            <person name="Yamashiro T."/>
            <person name="Shiraishi A."/>
            <person name="Nakayama K."/>
            <person name="Satake H."/>
        </authorList>
    </citation>
    <scope>NUCLEOTIDE SEQUENCE</scope>
</reference>
<comment type="caution">
    <text evidence="2">The sequence shown here is derived from an EMBL/GenBank/DDBJ whole genome shotgun (WGS) entry which is preliminary data.</text>
</comment>
<proteinExistence type="predicted"/>
<gene>
    <name evidence="2" type="ORF">Tco_0728199</name>
</gene>
<sequence length="229" mass="26646">MILRQPLRVKDQNTQGRRVIPFHHSSITTWKSTWWVCPMPKYSTSVTKTKAADYGHIKWIEDLVPISMWSQTIVKYDRSALWGISHWGKKRRQFYAFATSRESARDAHSKREMLSQKTILDQRDKATREPDIPAIDKKAKDKEDKEEFWRNFGPGDTLRGSSEENKFTMEDGNPAWSISIKLMIQCFTEILSSRILSQIEYNLITGPNPTDSKGRMSQRGVQFENRMTG</sequence>
<protein>
    <submittedName>
        <fullName evidence="2">Uncharacterized protein</fullName>
    </submittedName>
</protein>